<evidence type="ECO:0000313" key="9">
    <source>
        <dbReference type="Proteomes" id="UP001354989"/>
    </source>
</evidence>
<keyword evidence="3 5" id="KW-0697">Rotamase</keyword>
<evidence type="ECO:0000256" key="6">
    <source>
        <dbReference type="SAM" id="SignalP"/>
    </source>
</evidence>
<evidence type="ECO:0000256" key="5">
    <source>
        <dbReference type="PROSITE-ProRule" id="PRU00277"/>
    </source>
</evidence>
<dbReference type="EMBL" id="AP025292">
    <property type="protein sequence ID" value="BDC99833.1"/>
    <property type="molecule type" value="Genomic_DNA"/>
</dbReference>
<reference evidence="8 9" key="1">
    <citation type="submission" date="2021-12" db="EMBL/GenBank/DDBJ databases">
        <title>Genome sequencing of bacteria with rrn-lacking chromosome and rrn-plasmid.</title>
        <authorList>
            <person name="Anda M."/>
            <person name="Iwasaki W."/>
        </authorList>
    </citation>
    <scope>NUCLEOTIDE SEQUENCE [LARGE SCALE GENOMIC DNA]</scope>
    <source>
        <strain evidence="8 9">NBRC 101262</strain>
    </source>
</reference>
<dbReference type="PROSITE" id="PS50059">
    <property type="entry name" value="FKBP_PPIASE"/>
    <property type="match status" value="1"/>
</dbReference>
<dbReference type="Pfam" id="PF00254">
    <property type="entry name" value="FKBP_C"/>
    <property type="match status" value="1"/>
</dbReference>
<accession>A0ABM7VGL2</accession>
<protein>
    <recommendedName>
        <fullName evidence="2 5">peptidylprolyl isomerase</fullName>
        <ecNumber evidence="2 5">5.2.1.8</ecNumber>
    </recommendedName>
</protein>
<keyword evidence="6" id="KW-0732">Signal</keyword>
<evidence type="ECO:0000256" key="2">
    <source>
        <dbReference type="ARBA" id="ARBA00013194"/>
    </source>
</evidence>
<dbReference type="PROSITE" id="PS51257">
    <property type="entry name" value="PROKAR_LIPOPROTEIN"/>
    <property type="match status" value="1"/>
</dbReference>
<evidence type="ECO:0000256" key="1">
    <source>
        <dbReference type="ARBA" id="ARBA00000971"/>
    </source>
</evidence>
<evidence type="ECO:0000259" key="7">
    <source>
        <dbReference type="PROSITE" id="PS50059"/>
    </source>
</evidence>
<feature type="domain" description="PPIase FKBP-type" evidence="7">
    <location>
        <begin position="264"/>
        <end position="390"/>
    </location>
</feature>
<organism evidence="8 9">
    <name type="scientific">Persicobacter psychrovividus</name>
    <dbReference type="NCBI Taxonomy" id="387638"/>
    <lineage>
        <taxon>Bacteria</taxon>
        <taxon>Pseudomonadati</taxon>
        <taxon>Bacteroidota</taxon>
        <taxon>Cytophagia</taxon>
        <taxon>Cytophagales</taxon>
        <taxon>Persicobacteraceae</taxon>
        <taxon>Persicobacter</taxon>
    </lineage>
</organism>
<evidence type="ECO:0000256" key="4">
    <source>
        <dbReference type="ARBA" id="ARBA00023235"/>
    </source>
</evidence>
<keyword evidence="9" id="KW-1185">Reference proteome</keyword>
<name>A0ABM7VGL2_9BACT</name>
<dbReference type="PANTHER" id="PTHR10516">
    <property type="entry name" value="PEPTIDYL-PROLYL CIS-TRANS ISOMERASE"/>
    <property type="match status" value="1"/>
</dbReference>
<dbReference type="SUPFAM" id="SSF54534">
    <property type="entry name" value="FKBP-like"/>
    <property type="match status" value="2"/>
</dbReference>
<dbReference type="PANTHER" id="PTHR10516:SF443">
    <property type="entry name" value="FK506-BINDING PROTEIN 59-RELATED"/>
    <property type="match status" value="1"/>
</dbReference>
<proteinExistence type="predicted"/>
<dbReference type="InterPro" id="IPR046357">
    <property type="entry name" value="PPIase_dom_sf"/>
</dbReference>
<dbReference type="Proteomes" id="UP001354989">
    <property type="component" value="Chromosome"/>
</dbReference>
<dbReference type="RefSeq" id="WP_338397032.1">
    <property type="nucleotide sequence ID" value="NZ_AP025292.1"/>
</dbReference>
<feature type="chain" id="PRO_5045114382" description="peptidylprolyl isomerase" evidence="6">
    <location>
        <begin position="20"/>
        <end position="395"/>
    </location>
</feature>
<dbReference type="Gene3D" id="3.10.50.40">
    <property type="match status" value="2"/>
</dbReference>
<evidence type="ECO:0000256" key="3">
    <source>
        <dbReference type="ARBA" id="ARBA00023110"/>
    </source>
</evidence>
<dbReference type="EC" id="5.2.1.8" evidence="2 5"/>
<sequence length="395" mass="44816">MRFLKHFAFIFALSTVLFACSENPRPTENDERNSQQDIEMGLFLQKKYPNEDFIKINQGVYKHTDVEPSADATPADAGNVVAIQYELYTVDQDNNGQFVDGHLIEKLVQNINGNDTTYTKTSVVFSDAEREIVKEEDDPFVYGLNQGNTFPSTFSGISGNIKEGETATFFFTGQFGYGQYSYQKIGVGRYQPVMLKVTMTKVFDEDSFEAFEDRRIVKEIQRDSKYWDNEGINWKEVAITENGTHVITWNRDTLSDTEDSIQRKAQVKVDYTGRLFKFDSLVFDTSVKDTAELYDLAPRQTYEPFEFEVGVGSVINGWDEGVQKMFLNEIGVLYIPTTAAYVASPAGGRIVVPEFLREDLNENPSNPAGLSSIIKPYDPLKFNMHITEVDNPSEE</sequence>
<dbReference type="InterPro" id="IPR001179">
    <property type="entry name" value="PPIase_FKBP_dom"/>
</dbReference>
<dbReference type="InterPro" id="IPR050689">
    <property type="entry name" value="FKBP-type_PPIase"/>
</dbReference>
<feature type="signal peptide" evidence="6">
    <location>
        <begin position="1"/>
        <end position="19"/>
    </location>
</feature>
<gene>
    <name evidence="8" type="ORF">PEPS_21140</name>
</gene>
<comment type="catalytic activity">
    <reaction evidence="1 5">
        <text>[protein]-peptidylproline (omega=180) = [protein]-peptidylproline (omega=0)</text>
        <dbReference type="Rhea" id="RHEA:16237"/>
        <dbReference type="Rhea" id="RHEA-COMP:10747"/>
        <dbReference type="Rhea" id="RHEA-COMP:10748"/>
        <dbReference type="ChEBI" id="CHEBI:83833"/>
        <dbReference type="ChEBI" id="CHEBI:83834"/>
        <dbReference type="EC" id="5.2.1.8"/>
    </reaction>
</comment>
<keyword evidence="4 5" id="KW-0413">Isomerase</keyword>
<evidence type="ECO:0000313" key="8">
    <source>
        <dbReference type="EMBL" id="BDC99833.1"/>
    </source>
</evidence>